<evidence type="ECO:0000313" key="10">
    <source>
        <dbReference type="EMBL" id="CAD8059822.1"/>
    </source>
</evidence>
<dbReference type="NCBIfam" id="NF006719">
    <property type="entry name" value="PRK09257.1"/>
    <property type="match status" value="2"/>
</dbReference>
<dbReference type="FunFam" id="3.90.1150.10:FF:000001">
    <property type="entry name" value="Aspartate aminotransferase"/>
    <property type="match status" value="2"/>
</dbReference>
<dbReference type="EC" id="2.6.1.1" evidence="4"/>
<dbReference type="AlphaFoldDB" id="A0A8S1L2Z3"/>
<evidence type="ECO:0000256" key="7">
    <source>
        <dbReference type="ARBA" id="ARBA00022898"/>
    </source>
</evidence>
<dbReference type="FunFam" id="3.40.640.10:FF:000015">
    <property type="entry name" value="Aspartate aminotransferase"/>
    <property type="match status" value="2"/>
</dbReference>
<dbReference type="CDD" id="cd00609">
    <property type="entry name" value="AAT_like"/>
    <property type="match status" value="2"/>
</dbReference>
<evidence type="ECO:0000256" key="4">
    <source>
        <dbReference type="ARBA" id="ARBA00012753"/>
    </source>
</evidence>
<evidence type="ECO:0000256" key="3">
    <source>
        <dbReference type="ARBA" id="ARBA00011738"/>
    </source>
</evidence>
<gene>
    <name evidence="10" type="ORF">PPRIM_AZ9-3.1.T0290184</name>
</gene>
<dbReference type="PANTHER" id="PTHR11879">
    <property type="entry name" value="ASPARTATE AMINOTRANSFERASE"/>
    <property type="match status" value="1"/>
</dbReference>
<evidence type="ECO:0000256" key="8">
    <source>
        <dbReference type="ARBA" id="ARBA00030923"/>
    </source>
</evidence>
<dbReference type="PANTHER" id="PTHR11879:SF22">
    <property type="entry name" value="ASPARTATE AMINOTRANSFERASE, MITOCHONDRIAL"/>
    <property type="match status" value="1"/>
</dbReference>
<comment type="cofactor">
    <cofactor evidence="1">
        <name>pyridoxal 5'-phosphate</name>
        <dbReference type="ChEBI" id="CHEBI:597326"/>
    </cofactor>
</comment>
<dbReference type="EMBL" id="CAJJDM010000028">
    <property type="protein sequence ID" value="CAD8059822.1"/>
    <property type="molecule type" value="Genomic_DNA"/>
</dbReference>
<evidence type="ECO:0000313" key="11">
    <source>
        <dbReference type="Proteomes" id="UP000688137"/>
    </source>
</evidence>
<comment type="similarity">
    <text evidence="2">Belongs to the class-I pyridoxal-phosphate-dependent aminotransferase family.</text>
</comment>
<evidence type="ECO:0000259" key="9">
    <source>
        <dbReference type="Pfam" id="PF00155"/>
    </source>
</evidence>
<protein>
    <recommendedName>
        <fullName evidence="4">aspartate transaminase</fullName>
        <ecNumber evidence="4">2.6.1.1</ecNumber>
    </recommendedName>
    <alternativeName>
        <fullName evidence="8">Transaminase A</fullName>
    </alternativeName>
</protein>
<dbReference type="GO" id="GO:0005739">
    <property type="term" value="C:mitochondrion"/>
    <property type="evidence" value="ECO:0007669"/>
    <property type="project" value="TreeGrafter"/>
</dbReference>
<name>A0A8S1L2Z3_PARPR</name>
<organism evidence="10 11">
    <name type="scientific">Paramecium primaurelia</name>
    <dbReference type="NCBI Taxonomy" id="5886"/>
    <lineage>
        <taxon>Eukaryota</taxon>
        <taxon>Sar</taxon>
        <taxon>Alveolata</taxon>
        <taxon>Ciliophora</taxon>
        <taxon>Intramacronucleata</taxon>
        <taxon>Oligohymenophorea</taxon>
        <taxon>Peniculida</taxon>
        <taxon>Parameciidae</taxon>
        <taxon>Paramecium</taxon>
    </lineage>
</organism>
<keyword evidence="6" id="KW-0808">Transferase</keyword>
<dbReference type="GO" id="GO:0030170">
    <property type="term" value="F:pyridoxal phosphate binding"/>
    <property type="evidence" value="ECO:0007669"/>
    <property type="project" value="InterPro"/>
</dbReference>
<dbReference type="Pfam" id="PF00155">
    <property type="entry name" value="Aminotran_1_2"/>
    <property type="match status" value="2"/>
</dbReference>
<dbReference type="Proteomes" id="UP000688137">
    <property type="component" value="Unassembled WGS sequence"/>
</dbReference>
<evidence type="ECO:0000256" key="2">
    <source>
        <dbReference type="ARBA" id="ARBA00007441"/>
    </source>
</evidence>
<accession>A0A8S1L2Z3</accession>
<keyword evidence="5" id="KW-0032">Aminotransferase</keyword>
<keyword evidence="11" id="KW-1185">Reference proteome</keyword>
<dbReference type="GO" id="GO:0006520">
    <property type="term" value="P:amino acid metabolic process"/>
    <property type="evidence" value="ECO:0007669"/>
    <property type="project" value="InterPro"/>
</dbReference>
<feature type="domain" description="Aminotransferase class I/classII large" evidence="9">
    <location>
        <begin position="415"/>
        <end position="776"/>
    </location>
</feature>
<feature type="domain" description="Aminotransferase class I/classII large" evidence="9">
    <location>
        <begin position="38"/>
        <end position="405"/>
    </location>
</feature>
<sequence>MQCLRALRYFSVWSQVPMGPADPILGVAAQFKADPSTQKVNLSIGAYRDNDGKPVVLESVKRAEQIIKEKKLDNEYLPVEGLQSFIDASIKLGYGDAYYAQNGKSIAGCQVLSGTGAVRLGFEFAKKFLPQGTKVYMPNPTWPNHHNIARMAGLEILEYRYFDPKTRGVDFSGLVEDLNKAQNGSVILFHACAHNPTGCDLTSAQWTQLLDLTKKKNFLPFFDMAYQGFTSGDVNKDAEAVRLFTNQGVSIVLGQSFAKNMGLYGQRTGCLSFVCANQQEKEKVVSQLKLLARPLWSSPPLHGARVADIILNTPELNQLWLSEVKMMANRIQLMRVSLAETLKNLGSPHDWSHISKQIGMFAFTGVGPDHVKELIAKYHIYLLSSGRISIAGLNEGNVKYVAEAFHDVTKNTKFIGAYRDNDGKPVVLESVKRAEQIIKEKKLDNEYLPVEGLQSFIDASIKLGYGDAYYAQNGKSIAGCQVLSGTGAVRLGFEFAKKFLPQGTKVYMPNPTWPNHHNIARMAGLEILEYRYFDPKTRGVDFSGLVEDLNKAQNGSVILFHACAHNPTGCDLTSAQWTQLLDLTKKKNFLPFFDMAYQGFTSGDVNKDAEAVRLFTNQGVSIVLGQSFAKNMGLYGQRTGCLSFVCANQQEKEKVVSQLKLLARPLWSSPPLHGARVADIILNTPELNQLWLSEVKMMANRIQLMRVSLAETLKNLGSPHDWSHISKQIGMFAFTGVGPDHVKELIAKYHIYLLSSGRISIAGLNEGNVKYVAEAFHDVTKNTKL</sequence>
<evidence type="ECO:0000256" key="5">
    <source>
        <dbReference type="ARBA" id="ARBA00022576"/>
    </source>
</evidence>
<comment type="subunit">
    <text evidence="3">Homodimer.</text>
</comment>
<evidence type="ECO:0000256" key="6">
    <source>
        <dbReference type="ARBA" id="ARBA00022679"/>
    </source>
</evidence>
<proteinExistence type="inferred from homology"/>
<comment type="caution">
    <text evidence="10">The sequence shown here is derived from an EMBL/GenBank/DDBJ whole genome shotgun (WGS) entry which is preliminary data.</text>
</comment>
<dbReference type="InterPro" id="IPR004839">
    <property type="entry name" value="Aminotransferase_I/II_large"/>
</dbReference>
<keyword evidence="7" id="KW-0663">Pyridoxal phosphate</keyword>
<dbReference type="InterPro" id="IPR000796">
    <property type="entry name" value="Asp_trans"/>
</dbReference>
<evidence type="ECO:0000256" key="1">
    <source>
        <dbReference type="ARBA" id="ARBA00001933"/>
    </source>
</evidence>
<dbReference type="GO" id="GO:0004069">
    <property type="term" value="F:L-aspartate:2-oxoglutarate aminotransferase activity"/>
    <property type="evidence" value="ECO:0007669"/>
    <property type="project" value="UniProtKB-EC"/>
</dbReference>
<reference evidence="10" key="1">
    <citation type="submission" date="2021-01" db="EMBL/GenBank/DDBJ databases">
        <authorList>
            <consortium name="Genoscope - CEA"/>
            <person name="William W."/>
        </authorList>
    </citation>
    <scope>NUCLEOTIDE SEQUENCE</scope>
</reference>